<sequence length="40" mass="4727">MFRTVFAQSHAWQPIGPHHDKMKFLRYTAATPKPEFFHGL</sequence>
<dbReference type="AlphaFoldDB" id="A0A1L9NRB2"/>
<accession>A0A1L9NRB2</accession>
<comment type="caution">
    <text evidence="1">The sequence shown here is derived from an EMBL/GenBank/DDBJ whole genome shotgun (WGS) entry which is preliminary data.</text>
</comment>
<proteinExistence type="predicted"/>
<evidence type="ECO:0000313" key="2">
    <source>
        <dbReference type="Proteomes" id="UP000184514"/>
    </source>
</evidence>
<keyword evidence="2" id="KW-1185">Reference proteome</keyword>
<protein>
    <submittedName>
        <fullName evidence="1">Uncharacterized protein</fullName>
    </submittedName>
</protein>
<organism evidence="1 2">
    <name type="scientific">Planktotalea frisia</name>
    <dbReference type="NCBI Taxonomy" id="696762"/>
    <lineage>
        <taxon>Bacteria</taxon>
        <taxon>Pseudomonadati</taxon>
        <taxon>Pseudomonadota</taxon>
        <taxon>Alphaproteobacteria</taxon>
        <taxon>Rhodobacterales</taxon>
        <taxon>Paracoccaceae</taxon>
        <taxon>Planktotalea</taxon>
    </lineage>
</organism>
<reference evidence="1 2" key="1">
    <citation type="submission" date="2016-10" db="EMBL/GenBank/DDBJ databases">
        <title>Genome sequence of Planktotalea frisia SH6-1.</title>
        <authorList>
            <person name="Poehlein A."/>
            <person name="Bakenhus I."/>
            <person name="Voget S."/>
            <person name="Brinkhoff T."/>
            <person name="Simon M."/>
        </authorList>
    </citation>
    <scope>NUCLEOTIDE SEQUENCE [LARGE SCALE GENOMIC DNA]</scope>
    <source>
        <strain evidence="1 2">SH6-1</strain>
    </source>
</reference>
<name>A0A1L9NRB2_9RHOB</name>
<dbReference type="EMBL" id="MLCB01000222">
    <property type="protein sequence ID" value="OJI91722.1"/>
    <property type="molecule type" value="Genomic_DNA"/>
</dbReference>
<dbReference type="Proteomes" id="UP000184514">
    <property type="component" value="Unassembled WGS sequence"/>
</dbReference>
<gene>
    <name evidence="1" type="ORF">PFRI_40490</name>
</gene>
<evidence type="ECO:0000313" key="1">
    <source>
        <dbReference type="EMBL" id="OJI91722.1"/>
    </source>
</evidence>